<dbReference type="Gene3D" id="3.40.190.10">
    <property type="entry name" value="Periplasmic binding protein-like II"/>
    <property type="match status" value="1"/>
</dbReference>
<dbReference type="AlphaFoldDB" id="A0A4Q7NNN4"/>
<evidence type="ECO:0000313" key="2">
    <source>
        <dbReference type="EMBL" id="RZS86170.1"/>
    </source>
</evidence>
<accession>A0A4Q7NNN4</accession>
<dbReference type="PIRSF" id="PIRSF017082">
    <property type="entry name" value="YflP"/>
    <property type="match status" value="1"/>
</dbReference>
<comment type="similarity">
    <text evidence="1">Belongs to the UPF0065 (bug) family.</text>
</comment>
<dbReference type="CDD" id="cd13578">
    <property type="entry name" value="PBP2_Bug27"/>
    <property type="match status" value="1"/>
</dbReference>
<keyword evidence="2" id="KW-0675">Receptor</keyword>
<name>A0A4Q7NNN4_9BURK</name>
<gene>
    <name evidence="2" type="ORF">EV675_2204</name>
</gene>
<protein>
    <submittedName>
        <fullName evidence="2">Tripartite-type tricarboxylate transporter receptor subunit TctC</fullName>
    </submittedName>
</protein>
<dbReference type="InterPro" id="IPR042100">
    <property type="entry name" value="Bug_dom1"/>
</dbReference>
<evidence type="ECO:0000256" key="1">
    <source>
        <dbReference type="ARBA" id="ARBA00006987"/>
    </source>
</evidence>
<dbReference type="PANTHER" id="PTHR42928">
    <property type="entry name" value="TRICARBOXYLATE-BINDING PROTEIN"/>
    <property type="match status" value="1"/>
</dbReference>
<dbReference type="OrthoDB" id="5171643at2"/>
<organism evidence="2 3">
    <name type="scientific">Pigmentiphaga kullae</name>
    <dbReference type="NCBI Taxonomy" id="151784"/>
    <lineage>
        <taxon>Bacteria</taxon>
        <taxon>Pseudomonadati</taxon>
        <taxon>Pseudomonadota</taxon>
        <taxon>Betaproteobacteria</taxon>
        <taxon>Burkholderiales</taxon>
        <taxon>Alcaligenaceae</taxon>
        <taxon>Pigmentiphaga</taxon>
    </lineage>
</organism>
<dbReference type="PANTHER" id="PTHR42928:SF5">
    <property type="entry name" value="BLR1237 PROTEIN"/>
    <property type="match status" value="1"/>
</dbReference>
<dbReference type="Gene3D" id="3.40.190.150">
    <property type="entry name" value="Bordetella uptake gene, domain 1"/>
    <property type="match status" value="1"/>
</dbReference>
<reference evidence="2 3" key="1">
    <citation type="submission" date="2019-02" db="EMBL/GenBank/DDBJ databases">
        <title>Genomic Encyclopedia of Type Strains, Phase IV (KMG-IV): sequencing the most valuable type-strain genomes for metagenomic binning, comparative biology and taxonomic classification.</title>
        <authorList>
            <person name="Goeker M."/>
        </authorList>
    </citation>
    <scope>NUCLEOTIDE SEQUENCE [LARGE SCALE GENOMIC DNA]</scope>
    <source>
        <strain evidence="2 3">K24</strain>
    </source>
</reference>
<keyword evidence="3" id="KW-1185">Reference proteome</keyword>
<dbReference type="InterPro" id="IPR005064">
    <property type="entry name" value="BUG"/>
</dbReference>
<dbReference type="EMBL" id="SGXC01000001">
    <property type="protein sequence ID" value="RZS86170.1"/>
    <property type="molecule type" value="Genomic_DNA"/>
</dbReference>
<dbReference type="Pfam" id="PF03401">
    <property type="entry name" value="TctC"/>
    <property type="match status" value="1"/>
</dbReference>
<evidence type="ECO:0000313" key="3">
    <source>
        <dbReference type="Proteomes" id="UP000292445"/>
    </source>
</evidence>
<proteinExistence type="inferred from homology"/>
<sequence>MSIECVRPAGRHPPRRPWAALVAGLLVAGGALAQSYPVRPVTVINPWTPGGPADAVARPILQKLSERLGQQFVVENRAGANGVIGSAMVARARPDGYTLLFSHVGPITISPALQRDMPYDPVKDLAPITQVVSAPLVLVVRPQLPIHDLGELIAYAKAHPGKLSYGSVGPGSTTHLAGAILGKKAGVELLHVPYKGAAPVITDMLGGQIDMAFLNISGAVAYLKSGQLRGIAVSTRRRSALQPELPAISERFPDYEINSWYGMMAPAGTPQAIIDKLQGEIAAIVKLPDVARQLEGLGLAPEGTTPRRYAEQIQADLARWREGVKAAGLTPE</sequence>
<comment type="caution">
    <text evidence="2">The sequence shown here is derived from an EMBL/GenBank/DDBJ whole genome shotgun (WGS) entry which is preliminary data.</text>
</comment>
<dbReference type="RefSeq" id="WP_130357287.1">
    <property type="nucleotide sequence ID" value="NZ_SGXC01000001.1"/>
</dbReference>
<dbReference type="SUPFAM" id="SSF53850">
    <property type="entry name" value="Periplasmic binding protein-like II"/>
    <property type="match status" value="1"/>
</dbReference>
<dbReference type="Proteomes" id="UP000292445">
    <property type="component" value="Unassembled WGS sequence"/>
</dbReference>